<proteinExistence type="predicted"/>
<name>A0ABW3AWR0_9SPHI</name>
<dbReference type="EMBL" id="JBHTHZ010000014">
    <property type="protein sequence ID" value="MFD0795325.1"/>
    <property type="molecule type" value="Genomic_DNA"/>
</dbReference>
<evidence type="ECO:0000256" key="1">
    <source>
        <dbReference type="SAM" id="MobiDB-lite"/>
    </source>
</evidence>
<accession>A0ABW3AWR0</accession>
<protein>
    <recommendedName>
        <fullName evidence="4">Lipoprotein</fullName>
    </recommendedName>
</protein>
<evidence type="ECO:0000313" key="2">
    <source>
        <dbReference type="EMBL" id="MFD0795325.1"/>
    </source>
</evidence>
<feature type="compositionally biased region" description="Low complexity" evidence="1">
    <location>
        <begin position="35"/>
        <end position="47"/>
    </location>
</feature>
<feature type="region of interest" description="Disordered" evidence="1">
    <location>
        <begin position="26"/>
        <end position="50"/>
    </location>
</feature>
<gene>
    <name evidence="2" type="ORF">ACFQZX_17010</name>
</gene>
<comment type="caution">
    <text evidence="2">The sequence shown here is derived from an EMBL/GenBank/DDBJ whole genome shotgun (WGS) entry which is preliminary data.</text>
</comment>
<organism evidence="2 3">
    <name type="scientific">Mucilaginibacter litoreus</name>
    <dbReference type="NCBI Taxonomy" id="1048221"/>
    <lineage>
        <taxon>Bacteria</taxon>
        <taxon>Pseudomonadati</taxon>
        <taxon>Bacteroidota</taxon>
        <taxon>Sphingobacteriia</taxon>
        <taxon>Sphingobacteriales</taxon>
        <taxon>Sphingobacteriaceae</taxon>
        <taxon>Mucilaginibacter</taxon>
    </lineage>
</organism>
<evidence type="ECO:0008006" key="4">
    <source>
        <dbReference type="Google" id="ProtNLM"/>
    </source>
</evidence>
<dbReference type="PROSITE" id="PS51257">
    <property type="entry name" value="PROKAR_LIPOPROTEIN"/>
    <property type="match status" value="1"/>
</dbReference>
<sequence length="217" mass="23653">MKMHRYIIVPIIALTFLACKQRDKAADNEKTDSVNNTQQTTDTANTDLPGDNSVPLAQLIVPGVSLGQTALNESSENVIKRLGQPDGGDAAMGKSVSVWYADHNKKGYATHMFFSRDMGNDDTARVKDIRISSPAFKINTKLYTGVLLKNAEAVYKLRKVGAFTVNNSERNIFDDAASGIAFDADRSGTITGIMVHEKGKTALPAYMAFFDTVKQAQ</sequence>
<evidence type="ECO:0000313" key="3">
    <source>
        <dbReference type="Proteomes" id="UP001597010"/>
    </source>
</evidence>
<reference evidence="3" key="1">
    <citation type="journal article" date="2019" name="Int. J. Syst. Evol. Microbiol.">
        <title>The Global Catalogue of Microorganisms (GCM) 10K type strain sequencing project: providing services to taxonomists for standard genome sequencing and annotation.</title>
        <authorList>
            <consortium name="The Broad Institute Genomics Platform"/>
            <consortium name="The Broad Institute Genome Sequencing Center for Infectious Disease"/>
            <person name="Wu L."/>
            <person name="Ma J."/>
        </authorList>
    </citation>
    <scope>NUCLEOTIDE SEQUENCE [LARGE SCALE GENOMIC DNA]</scope>
    <source>
        <strain evidence="3">CCUG 61484</strain>
    </source>
</reference>
<dbReference type="Proteomes" id="UP001597010">
    <property type="component" value="Unassembled WGS sequence"/>
</dbReference>
<keyword evidence="3" id="KW-1185">Reference proteome</keyword>